<dbReference type="EMBL" id="FBWK01000010">
    <property type="protein sequence ID" value="CUX13675.1"/>
    <property type="molecule type" value="Genomic_DNA"/>
</dbReference>
<accession>A0A1S7NZ67</accession>
<evidence type="ECO:0000313" key="2">
    <source>
        <dbReference type="EMBL" id="CUX13675.1"/>
    </source>
</evidence>
<organism evidence="2 3">
    <name type="scientific">Agrobacterium tomkonis CFBP 6623</name>
    <dbReference type="NCBI Taxonomy" id="1183432"/>
    <lineage>
        <taxon>Bacteria</taxon>
        <taxon>Pseudomonadati</taxon>
        <taxon>Pseudomonadota</taxon>
        <taxon>Alphaproteobacteria</taxon>
        <taxon>Hyphomicrobiales</taxon>
        <taxon>Rhizobiaceae</taxon>
        <taxon>Rhizobium/Agrobacterium group</taxon>
        <taxon>Agrobacterium</taxon>
        <taxon>Agrobacterium tumefaciens complex</taxon>
    </lineage>
</organism>
<name>A0A1S7NZ67_9HYPH</name>
<reference evidence="3" key="1">
    <citation type="submission" date="2016-01" db="EMBL/GenBank/DDBJ databases">
        <authorList>
            <person name="Regsiter A."/>
            <person name="william w."/>
        </authorList>
    </citation>
    <scope>NUCLEOTIDE SEQUENCE [LARGE SCALE GENOMIC DNA]</scope>
    <source>
        <strain evidence="3">CFBP 6623</strain>
    </source>
</reference>
<protein>
    <submittedName>
        <fullName evidence="2">Uncharacterized protein</fullName>
    </submittedName>
</protein>
<keyword evidence="1" id="KW-0472">Membrane</keyword>
<feature type="transmembrane region" description="Helical" evidence="1">
    <location>
        <begin position="20"/>
        <end position="37"/>
    </location>
</feature>
<dbReference type="Proteomes" id="UP000191988">
    <property type="component" value="Unassembled WGS sequence"/>
</dbReference>
<keyword evidence="1" id="KW-0812">Transmembrane</keyword>
<keyword evidence="3" id="KW-1185">Reference proteome</keyword>
<dbReference type="STRING" id="1183432.AGR3A_Cc180055"/>
<proteinExistence type="predicted"/>
<keyword evidence="1" id="KW-1133">Transmembrane helix</keyword>
<sequence>MDNVTVPSPLRGKVKSGAGLPIVKSVIIYLSFAGMLSESRHIRYIAKPRVVQITIEISGRIHL</sequence>
<evidence type="ECO:0000256" key="1">
    <source>
        <dbReference type="SAM" id="Phobius"/>
    </source>
</evidence>
<evidence type="ECO:0000313" key="3">
    <source>
        <dbReference type="Proteomes" id="UP000191988"/>
    </source>
</evidence>
<gene>
    <name evidence="2" type="ORF">AGR3A_Cc180055</name>
</gene>
<dbReference type="AlphaFoldDB" id="A0A1S7NZ67"/>